<feature type="domain" description="Thiolase C-terminal" evidence="7">
    <location>
        <begin position="283"/>
        <end position="406"/>
    </location>
</feature>
<evidence type="ECO:0000259" key="7">
    <source>
        <dbReference type="Pfam" id="PF02803"/>
    </source>
</evidence>
<dbReference type="PIRSF" id="PIRSF000429">
    <property type="entry name" value="Ac-CoA_Ac_transf"/>
    <property type="match status" value="1"/>
</dbReference>
<dbReference type="InterPro" id="IPR016039">
    <property type="entry name" value="Thiolase-like"/>
</dbReference>
<feature type="active site" description="Acyl-thioester intermediate" evidence="4">
    <location>
        <position position="90"/>
    </location>
</feature>
<dbReference type="GO" id="GO:0005737">
    <property type="term" value="C:cytoplasm"/>
    <property type="evidence" value="ECO:0007669"/>
    <property type="project" value="UniProtKB-ARBA"/>
</dbReference>
<dbReference type="InterPro" id="IPR020616">
    <property type="entry name" value="Thiolase_N"/>
</dbReference>
<feature type="active site" description="Proton acceptor" evidence="4">
    <location>
        <position position="363"/>
    </location>
</feature>
<keyword evidence="2 5" id="KW-0808">Transferase</keyword>
<dbReference type="Pfam" id="PF00108">
    <property type="entry name" value="Thiolase_N"/>
    <property type="match status" value="1"/>
</dbReference>
<dbReference type="GO" id="GO:0006635">
    <property type="term" value="P:fatty acid beta-oxidation"/>
    <property type="evidence" value="ECO:0007669"/>
    <property type="project" value="TreeGrafter"/>
</dbReference>
<dbReference type="Proteomes" id="UP000194360">
    <property type="component" value="Unassembled WGS sequence"/>
</dbReference>
<evidence type="ECO:0000259" key="6">
    <source>
        <dbReference type="Pfam" id="PF00108"/>
    </source>
</evidence>
<dbReference type="InterPro" id="IPR020617">
    <property type="entry name" value="Thiolase_C"/>
</dbReference>
<proteinExistence type="inferred from homology"/>
<dbReference type="STRING" id="2074.BG845_00517"/>
<dbReference type="InterPro" id="IPR020613">
    <property type="entry name" value="Thiolase_CS"/>
</dbReference>
<evidence type="ECO:0000256" key="5">
    <source>
        <dbReference type="RuleBase" id="RU003557"/>
    </source>
</evidence>
<dbReference type="GO" id="GO:0010124">
    <property type="term" value="P:phenylacetate catabolic process"/>
    <property type="evidence" value="ECO:0007669"/>
    <property type="project" value="TreeGrafter"/>
</dbReference>
<accession>A0A1Y2N7Y9</accession>
<evidence type="ECO:0000256" key="4">
    <source>
        <dbReference type="PIRSR" id="PIRSR000429-1"/>
    </source>
</evidence>
<feature type="active site" description="Proton acceptor" evidence="4">
    <location>
        <position position="393"/>
    </location>
</feature>
<sequence>MPEAVIVAATRSPIGRARKGSLAGLRPDDLAARMVRAALDRVPQLDPTEIDDVILGCGLPGGEQGDNMGRVVPVLLGLDTVPGTTVTRYCSSSVQTTRMAMHAIRAGEGDVFVSAGVETVSRYDRGTSDSWPGTHNPLFTDAERRTAEVAATGAAEWTDPRTAGLVPDVYISMGQTAENLALATGVTREDMDRFAVRSQNLAEAAIGSGFYADEITPVTLDDGTVVDTDDGPRAGVTYDAVAGLAPVFRPDGRVTAGNCCPLNDGAAALVVMSDTRARDLGITPLARVVATGVSGLSPEIMGLGPVEASRQALARAGMTIDDVDLVEINEAFAAQVVPSARELGIDPFGDTLNVHGGAIAVGHPFGMTGARITTTLLNGLRSRDATIGLETMCVGGGQGMAIILERLS</sequence>
<name>A0A1Y2N7Y9_PSEAH</name>
<evidence type="ECO:0000256" key="1">
    <source>
        <dbReference type="ARBA" id="ARBA00010982"/>
    </source>
</evidence>
<gene>
    <name evidence="8" type="primary">fadA_2</name>
    <name evidence="8" type="ORF">BG845_00517</name>
</gene>
<dbReference type="PANTHER" id="PTHR43853">
    <property type="entry name" value="3-KETOACYL-COA THIOLASE, PEROXISOMAL"/>
    <property type="match status" value="1"/>
</dbReference>
<dbReference type="SUPFAM" id="SSF53901">
    <property type="entry name" value="Thiolase-like"/>
    <property type="match status" value="2"/>
</dbReference>
<dbReference type="EMBL" id="MIGB01000002">
    <property type="protein sequence ID" value="OSY43574.1"/>
    <property type="molecule type" value="Genomic_DNA"/>
</dbReference>
<dbReference type="NCBIfam" id="NF005890">
    <property type="entry name" value="PRK07851.1"/>
    <property type="match status" value="1"/>
</dbReference>
<dbReference type="PANTHER" id="PTHR43853:SF2">
    <property type="entry name" value="3-OXOADIPYL-COA_3-OXO-5,6-DEHYDROSUBERYL-COA THIOLASE"/>
    <property type="match status" value="1"/>
</dbReference>
<dbReference type="EC" id="2.3.1.16" evidence="8"/>
<reference evidence="8 9" key="1">
    <citation type="submission" date="2016-09" db="EMBL/GenBank/DDBJ databases">
        <title>Pseudonocardia autotrophica DSM535, a candidate organism with high potential of specific P450 cytochromes.</title>
        <authorList>
            <person name="Grumaz C."/>
            <person name="Vainshtein Y."/>
            <person name="Kirstahler P."/>
            <person name="Sohn K."/>
        </authorList>
    </citation>
    <scope>NUCLEOTIDE SEQUENCE [LARGE SCALE GENOMIC DNA]</scope>
    <source>
        <strain evidence="8 9">DSM 535</strain>
    </source>
</reference>
<dbReference type="OrthoDB" id="9764638at2"/>
<protein>
    <submittedName>
        <fullName evidence="8">3-ketoacyl-CoA thiolase</fullName>
        <ecNumber evidence="8">2.3.1.16</ecNumber>
    </submittedName>
</protein>
<dbReference type="Gene3D" id="3.40.47.10">
    <property type="match status" value="1"/>
</dbReference>
<keyword evidence="3 5" id="KW-0012">Acyltransferase</keyword>
<dbReference type="Pfam" id="PF02803">
    <property type="entry name" value="Thiolase_C"/>
    <property type="match status" value="1"/>
</dbReference>
<dbReference type="InterPro" id="IPR050215">
    <property type="entry name" value="Thiolase-like_sf_Thiolase"/>
</dbReference>
<dbReference type="AlphaFoldDB" id="A0A1Y2N7Y9"/>
<comment type="similarity">
    <text evidence="1 5">Belongs to the thiolase-like superfamily. Thiolase family.</text>
</comment>
<evidence type="ECO:0000313" key="8">
    <source>
        <dbReference type="EMBL" id="OSY43574.1"/>
    </source>
</evidence>
<evidence type="ECO:0000313" key="9">
    <source>
        <dbReference type="Proteomes" id="UP000194360"/>
    </source>
</evidence>
<organism evidence="8 9">
    <name type="scientific">Pseudonocardia autotrophica</name>
    <name type="common">Amycolata autotrophica</name>
    <name type="synonym">Nocardia autotrophica</name>
    <dbReference type="NCBI Taxonomy" id="2074"/>
    <lineage>
        <taxon>Bacteria</taxon>
        <taxon>Bacillati</taxon>
        <taxon>Actinomycetota</taxon>
        <taxon>Actinomycetes</taxon>
        <taxon>Pseudonocardiales</taxon>
        <taxon>Pseudonocardiaceae</taxon>
        <taxon>Pseudonocardia</taxon>
    </lineage>
</organism>
<feature type="domain" description="Thiolase N-terminal" evidence="6">
    <location>
        <begin position="5"/>
        <end position="274"/>
    </location>
</feature>
<dbReference type="PROSITE" id="PS00737">
    <property type="entry name" value="THIOLASE_2"/>
    <property type="match status" value="1"/>
</dbReference>
<dbReference type="FunFam" id="3.40.47.10:FF:000013">
    <property type="entry name" value="Acetyl-CoA acetyltransferase"/>
    <property type="match status" value="1"/>
</dbReference>
<dbReference type="InterPro" id="IPR002155">
    <property type="entry name" value="Thiolase"/>
</dbReference>
<evidence type="ECO:0000256" key="2">
    <source>
        <dbReference type="ARBA" id="ARBA00022679"/>
    </source>
</evidence>
<keyword evidence="9" id="KW-1185">Reference proteome</keyword>
<comment type="caution">
    <text evidence="8">The sequence shown here is derived from an EMBL/GenBank/DDBJ whole genome shotgun (WGS) entry which is preliminary data.</text>
</comment>
<dbReference type="CDD" id="cd00751">
    <property type="entry name" value="thiolase"/>
    <property type="match status" value="1"/>
</dbReference>
<evidence type="ECO:0000256" key="3">
    <source>
        <dbReference type="ARBA" id="ARBA00023315"/>
    </source>
</evidence>
<dbReference type="NCBIfam" id="TIGR01930">
    <property type="entry name" value="AcCoA-C-Actrans"/>
    <property type="match status" value="1"/>
</dbReference>
<dbReference type="GO" id="GO:0003988">
    <property type="term" value="F:acetyl-CoA C-acyltransferase activity"/>
    <property type="evidence" value="ECO:0007669"/>
    <property type="project" value="UniProtKB-EC"/>
</dbReference>
<dbReference type="RefSeq" id="WP_085910848.1">
    <property type="nucleotide sequence ID" value="NZ_AP018920.1"/>
</dbReference>